<dbReference type="GO" id="GO:0048278">
    <property type="term" value="P:vesicle docking"/>
    <property type="evidence" value="ECO:0007669"/>
    <property type="project" value="TreeGrafter"/>
</dbReference>
<dbReference type="AlphaFoldDB" id="G8BN58"/>
<dbReference type="GO" id="GO:0006675">
    <property type="term" value="P:mannosyl-inositol phosphorylceramide metabolic process"/>
    <property type="evidence" value="ECO:0007669"/>
    <property type="project" value="EnsemblFungi"/>
</dbReference>
<evidence type="ECO:0000256" key="2">
    <source>
        <dbReference type="ARBA" id="ARBA00009063"/>
    </source>
</evidence>
<dbReference type="PANTHER" id="PTHR19957:SF83">
    <property type="entry name" value="SYNTAXIN-16"/>
    <property type="match status" value="1"/>
</dbReference>
<dbReference type="CDD" id="cd15845">
    <property type="entry name" value="SNARE_syntaxin16"/>
    <property type="match status" value="1"/>
</dbReference>
<evidence type="ECO:0000259" key="11">
    <source>
        <dbReference type="PROSITE" id="PS50192"/>
    </source>
</evidence>
<dbReference type="Pfam" id="PF05739">
    <property type="entry name" value="SNARE"/>
    <property type="match status" value="1"/>
</dbReference>
<dbReference type="SUPFAM" id="SSF47661">
    <property type="entry name" value="t-snare proteins"/>
    <property type="match status" value="1"/>
</dbReference>
<dbReference type="PROSITE" id="PS50192">
    <property type="entry name" value="T_SNARE"/>
    <property type="match status" value="1"/>
</dbReference>
<proteinExistence type="inferred from homology"/>
<dbReference type="RefSeq" id="XP_003683770.1">
    <property type="nucleotide sequence ID" value="XM_003683722.1"/>
</dbReference>
<name>G8BN58_TETPH</name>
<evidence type="ECO:0000256" key="8">
    <source>
        <dbReference type="ARBA" id="ARBA00023054"/>
    </source>
</evidence>
<keyword evidence="13" id="KW-1185">Reference proteome</keyword>
<feature type="domain" description="T-SNARE coiled-coil homology" evidence="11">
    <location>
        <begin position="243"/>
        <end position="305"/>
    </location>
</feature>
<dbReference type="GO" id="GO:0005802">
    <property type="term" value="C:trans-Golgi network"/>
    <property type="evidence" value="ECO:0007669"/>
    <property type="project" value="EnsemblFungi"/>
</dbReference>
<evidence type="ECO:0000313" key="12">
    <source>
        <dbReference type="EMBL" id="CCE61336.1"/>
    </source>
</evidence>
<feature type="transmembrane region" description="Helical" evidence="10">
    <location>
        <begin position="317"/>
        <end position="334"/>
    </location>
</feature>
<dbReference type="GO" id="GO:0032527">
    <property type="term" value="P:protein exit from endoplasmic reticulum"/>
    <property type="evidence" value="ECO:0007669"/>
    <property type="project" value="EnsemblFungi"/>
</dbReference>
<dbReference type="Proteomes" id="UP000005666">
    <property type="component" value="Chromosome 1"/>
</dbReference>
<dbReference type="GO" id="GO:0009306">
    <property type="term" value="P:protein secretion"/>
    <property type="evidence" value="ECO:0007669"/>
    <property type="project" value="EnsemblFungi"/>
</dbReference>
<evidence type="ECO:0000256" key="5">
    <source>
        <dbReference type="ARBA" id="ARBA00022927"/>
    </source>
</evidence>
<dbReference type="HOGENOM" id="CLU_038177_0_1_1"/>
<keyword evidence="6 10" id="KW-1133">Transmembrane helix</keyword>
<keyword evidence="9 10" id="KW-0472">Membrane</keyword>
<dbReference type="GO" id="GO:0006897">
    <property type="term" value="P:endocytosis"/>
    <property type="evidence" value="ECO:0007669"/>
    <property type="project" value="EnsemblFungi"/>
</dbReference>
<dbReference type="STRING" id="1071381.G8BN58"/>
<evidence type="ECO:0000313" key="13">
    <source>
        <dbReference type="Proteomes" id="UP000005666"/>
    </source>
</evidence>
<keyword evidence="5" id="KW-0653">Protein transport</keyword>
<dbReference type="PANTHER" id="PTHR19957">
    <property type="entry name" value="SYNTAXIN"/>
    <property type="match status" value="1"/>
</dbReference>
<protein>
    <recommendedName>
        <fullName evidence="11">t-SNARE coiled-coil homology domain-containing protein</fullName>
    </recommendedName>
</protein>
<dbReference type="Gene3D" id="1.20.58.70">
    <property type="match status" value="1"/>
</dbReference>
<evidence type="ECO:0000256" key="9">
    <source>
        <dbReference type="ARBA" id="ARBA00023136"/>
    </source>
</evidence>
<dbReference type="OrthoDB" id="10251371at2759"/>
<keyword evidence="7" id="KW-0333">Golgi apparatus</keyword>
<dbReference type="GO" id="GO:0006906">
    <property type="term" value="P:vesicle fusion"/>
    <property type="evidence" value="ECO:0007669"/>
    <property type="project" value="EnsemblFungi"/>
</dbReference>
<dbReference type="PROSITE" id="PS00914">
    <property type="entry name" value="SYNTAXIN"/>
    <property type="match status" value="1"/>
</dbReference>
<dbReference type="eggNOG" id="KOG0809">
    <property type="taxonomic scope" value="Eukaryota"/>
</dbReference>
<comment type="similarity">
    <text evidence="2">Belongs to the syntaxin family.</text>
</comment>
<evidence type="ECO:0000256" key="6">
    <source>
        <dbReference type="ARBA" id="ARBA00022989"/>
    </source>
</evidence>
<gene>
    <name evidence="12" type="primary">TPHA0A02530</name>
    <name evidence="12" type="ordered locus">TPHA_0A02530</name>
</gene>
<dbReference type="GO" id="GO:0032258">
    <property type="term" value="P:cytoplasm to vacuole targeting by the Cvt pathway"/>
    <property type="evidence" value="ECO:0007669"/>
    <property type="project" value="EnsemblFungi"/>
</dbReference>
<dbReference type="GeneID" id="11532402"/>
<reference evidence="12 13" key="1">
    <citation type="journal article" date="2011" name="Proc. Natl. Acad. Sci. U.S.A.">
        <title>Evolutionary erosion of yeast sex chromosomes by mating-type switching accidents.</title>
        <authorList>
            <person name="Gordon J.L."/>
            <person name="Armisen D."/>
            <person name="Proux-Wera E."/>
            <person name="Oheigeartaigh S.S."/>
            <person name="Byrne K.P."/>
            <person name="Wolfe K.H."/>
        </authorList>
    </citation>
    <scope>NUCLEOTIDE SEQUENCE [LARGE SCALE GENOMIC DNA]</scope>
    <source>
        <strain evidence="13">ATCC 24235 / CBS 4417 / NBRC 1672 / NRRL Y-8282 / UCD 70-5</strain>
    </source>
</reference>
<sequence>MFRERTNLYLSYRRTFPHFNRVSTISDEEFEIYSDGSEADDDSGGNTEHHALLDIEANPRAHKKRNRNYIPKFILMTDDIDSNIQQIEKLMQKLSKLYKKNSLPGFEDKSHDEDEIEEISFDITKYFQKCYNVIKTLSHIYSEQKYKGKQLKVDELMIVDNLQKKYALKIQSGSNKFRVLQNSYLKFLNKDDLKPIIPKITLNSSFLLTLEEEENIDTTDTPGDIESYSRQTLQKQQKNESSQQFLNQRDEEIKKLAKGVLEVSTIFREMQNLIIDQGTIVDRIDYNLENTVIELKQADKEINKAVTYQKNTQKCKIILLLSLCVLALFLFIMLRPHGGKTRIIEKPVPALPTKPTPVSITDKPNAVQIENSNNGEVLNLVNYVDENDLVDVMSPFS</sequence>
<dbReference type="GO" id="GO:0006896">
    <property type="term" value="P:Golgi to vacuole transport"/>
    <property type="evidence" value="ECO:0007669"/>
    <property type="project" value="EnsemblFungi"/>
</dbReference>
<comment type="subcellular location">
    <subcellularLocation>
        <location evidence="1">Golgi apparatus membrane</location>
        <topology evidence="1">Single-pass type IV membrane protein</topology>
    </subcellularLocation>
</comment>
<dbReference type="InterPro" id="IPR010989">
    <property type="entry name" value="SNARE"/>
</dbReference>
<evidence type="ECO:0000256" key="10">
    <source>
        <dbReference type="SAM" id="Phobius"/>
    </source>
</evidence>
<dbReference type="GO" id="GO:0000139">
    <property type="term" value="C:Golgi membrane"/>
    <property type="evidence" value="ECO:0007669"/>
    <property type="project" value="UniProtKB-SubCell"/>
</dbReference>
<keyword evidence="4 10" id="KW-0812">Transmembrane</keyword>
<evidence type="ECO:0000256" key="3">
    <source>
        <dbReference type="ARBA" id="ARBA00022448"/>
    </source>
</evidence>
<dbReference type="GO" id="GO:0031201">
    <property type="term" value="C:SNARE complex"/>
    <property type="evidence" value="ECO:0007669"/>
    <property type="project" value="EnsemblFungi"/>
</dbReference>
<keyword evidence="3" id="KW-0813">Transport</keyword>
<dbReference type="KEGG" id="tpf:TPHA_0A02530"/>
<dbReference type="InterPro" id="IPR000727">
    <property type="entry name" value="T_SNARE_dom"/>
</dbReference>
<dbReference type="OMA" id="NRKMCII"/>
<organism evidence="12 13">
    <name type="scientific">Tetrapisispora phaffii (strain ATCC 24235 / CBS 4417 / NBRC 1672 / NRRL Y-8282 / UCD 70-5)</name>
    <name type="common">Yeast</name>
    <name type="synonym">Fabospora phaffii</name>
    <dbReference type="NCBI Taxonomy" id="1071381"/>
    <lineage>
        <taxon>Eukaryota</taxon>
        <taxon>Fungi</taxon>
        <taxon>Dikarya</taxon>
        <taxon>Ascomycota</taxon>
        <taxon>Saccharomycotina</taxon>
        <taxon>Saccharomycetes</taxon>
        <taxon>Saccharomycetales</taxon>
        <taxon>Saccharomycetaceae</taxon>
        <taxon>Tetrapisispora</taxon>
    </lineage>
</organism>
<dbReference type="GO" id="GO:0000149">
    <property type="term" value="F:SNARE binding"/>
    <property type="evidence" value="ECO:0007669"/>
    <property type="project" value="TreeGrafter"/>
</dbReference>
<dbReference type="EMBL" id="HE612856">
    <property type="protein sequence ID" value="CCE61336.1"/>
    <property type="molecule type" value="Genomic_DNA"/>
</dbReference>
<dbReference type="GO" id="GO:0010008">
    <property type="term" value="C:endosome membrane"/>
    <property type="evidence" value="ECO:0007669"/>
    <property type="project" value="EnsemblFungi"/>
</dbReference>
<evidence type="ECO:0000256" key="7">
    <source>
        <dbReference type="ARBA" id="ARBA00023034"/>
    </source>
</evidence>
<accession>G8BN58</accession>
<dbReference type="SMART" id="SM00397">
    <property type="entry name" value="t_SNARE"/>
    <property type="match status" value="1"/>
</dbReference>
<dbReference type="InterPro" id="IPR006012">
    <property type="entry name" value="Syntaxin/epimorphin_CS"/>
</dbReference>
<evidence type="ECO:0000256" key="1">
    <source>
        <dbReference type="ARBA" id="ARBA00004409"/>
    </source>
</evidence>
<evidence type="ECO:0000256" key="4">
    <source>
        <dbReference type="ARBA" id="ARBA00022692"/>
    </source>
</evidence>
<dbReference type="InterPro" id="IPR045242">
    <property type="entry name" value="Syntaxin"/>
</dbReference>
<dbReference type="GO" id="GO:0005484">
    <property type="term" value="F:SNAP receptor activity"/>
    <property type="evidence" value="ECO:0007669"/>
    <property type="project" value="EnsemblFungi"/>
</dbReference>
<keyword evidence="8" id="KW-0175">Coiled coil</keyword>